<name>A0A1Y1RZH4_9SPIO</name>
<reference evidence="2 3" key="1">
    <citation type="submission" date="2017-03" db="EMBL/GenBank/DDBJ databases">
        <title>Draft Genome sequence of Marispirochaeta sp. strain JC444.</title>
        <authorList>
            <person name="Shivani Y."/>
            <person name="Subhash Y."/>
            <person name="Sasikala C."/>
            <person name="Ramana C."/>
        </authorList>
    </citation>
    <scope>NUCLEOTIDE SEQUENCE [LARGE SCALE GENOMIC DNA]</scope>
    <source>
        <strain evidence="2 3">JC444</strain>
    </source>
</reference>
<evidence type="ECO:0000313" key="3">
    <source>
        <dbReference type="Proteomes" id="UP000192343"/>
    </source>
</evidence>
<evidence type="ECO:0000256" key="1">
    <source>
        <dbReference type="SAM" id="Phobius"/>
    </source>
</evidence>
<keyword evidence="1" id="KW-0812">Transmembrane</keyword>
<dbReference type="Proteomes" id="UP000192343">
    <property type="component" value="Unassembled WGS sequence"/>
</dbReference>
<dbReference type="EMBL" id="MWQY01000006">
    <property type="protein sequence ID" value="ORC36233.1"/>
    <property type="molecule type" value="Genomic_DNA"/>
</dbReference>
<accession>A0A1Y1RZH4</accession>
<dbReference type="STRING" id="1963862.B4O97_06480"/>
<dbReference type="RefSeq" id="WP_083049356.1">
    <property type="nucleotide sequence ID" value="NZ_MWQY01000006.1"/>
</dbReference>
<keyword evidence="3" id="KW-1185">Reference proteome</keyword>
<feature type="transmembrane region" description="Helical" evidence="1">
    <location>
        <begin position="44"/>
        <end position="64"/>
    </location>
</feature>
<proteinExistence type="predicted"/>
<sequence>MNTRVDRMRYQQNQKSYNIGLLSFLFYCIYIANTLDYIPKTMSLGIEILISLAIFMGLFLGIEGARNYSVKASRNIILLGALIILKVFWHPLVLWNMEMTSQALWSGGTVIISGVFLVLSGIVGLRRGLALEEYNRTHPFPAETGTSREKE</sequence>
<dbReference type="AlphaFoldDB" id="A0A1Y1RZH4"/>
<gene>
    <name evidence="2" type="ORF">B4O97_06480</name>
</gene>
<feature type="transmembrane region" description="Helical" evidence="1">
    <location>
        <begin position="76"/>
        <end position="97"/>
    </location>
</feature>
<evidence type="ECO:0000313" key="2">
    <source>
        <dbReference type="EMBL" id="ORC36233.1"/>
    </source>
</evidence>
<feature type="transmembrane region" description="Helical" evidence="1">
    <location>
        <begin position="21"/>
        <end position="38"/>
    </location>
</feature>
<comment type="caution">
    <text evidence="2">The sequence shown here is derived from an EMBL/GenBank/DDBJ whole genome shotgun (WGS) entry which is preliminary data.</text>
</comment>
<keyword evidence="1" id="KW-1133">Transmembrane helix</keyword>
<organism evidence="2 3">
    <name type="scientific">Marispirochaeta aestuarii</name>
    <dbReference type="NCBI Taxonomy" id="1963862"/>
    <lineage>
        <taxon>Bacteria</taxon>
        <taxon>Pseudomonadati</taxon>
        <taxon>Spirochaetota</taxon>
        <taxon>Spirochaetia</taxon>
        <taxon>Spirochaetales</taxon>
        <taxon>Spirochaetaceae</taxon>
        <taxon>Marispirochaeta</taxon>
    </lineage>
</organism>
<feature type="transmembrane region" description="Helical" evidence="1">
    <location>
        <begin position="103"/>
        <end position="125"/>
    </location>
</feature>
<keyword evidence="1" id="KW-0472">Membrane</keyword>
<protein>
    <submittedName>
        <fullName evidence="2">Uncharacterized protein</fullName>
    </submittedName>
</protein>